<dbReference type="Gene3D" id="1.10.287.370">
    <property type="match status" value="1"/>
</dbReference>
<dbReference type="InterPro" id="IPR004127">
    <property type="entry name" value="Prefoldin_subunit_alpha"/>
</dbReference>
<protein>
    <recommendedName>
        <fullName evidence="3">Prefoldin subunit 3</fullName>
    </recommendedName>
</protein>
<dbReference type="CDD" id="cd23156">
    <property type="entry name" value="Prefoldin_3"/>
    <property type="match status" value="1"/>
</dbReference>
<proteinExistence type="inferred from homology"/>
<dbReference type="PIRSF" id="PIRSF016396">
    <property type="entry name" value="Prefoldin_subunit_3"/>
    <property type="match status" value="1"/>
</dbReference>
<accession>A0AAW1QEN3</accession>
<dbReference type="PANTHER" id="PTHR12409">
    <property type="entry name" value="PREFOLDIN SUBUNIT 3"/>
    <property type="match status" value="1"/>
</dbReference>
<evidence type="ECO:0000256" key="3">
    <source>
        <dbReference type="PIRNR" id="PIRNR016396"/>
    </source>
</evidence>
<dbReference type="EMBL" id="JALJOR010000003">
    <property type="protein sequence ID" value="KAK9819862.1"/>
    <property type="molecule type" value="Genomic_DNA"/>
</dbReference>
<dbReference type="GO" id="GO:0007017">
    <property type="term" value="P:microtubule-based process"/>
    <property type="evidence" value="ECO:0007669"/>
    <property type="project" value="TreeGrafter"/>
</dbReference>
<feature type="coiled-coil region" evidence="4">
    <location>
        <begin position="124"/>
        <end position="151"/>
    </location>
</feature>
<evidence type="ECO:0000256" key="2">
    <source>
        <dbReference type="ARBA" id="ARBA00023186"/>
    </source>
</evidence>
<dbReference type="GO" id="GO:0006457">
    <property type="term" value="P:protein folding"/>
    <property type="evidence" value="ECO:0007669"/>
    <property type="project" value="UniProtKB-UniRule"/>
</dbReference>
<dbReference type="GO" id="GO:0007021">
    <property type="term" value="P:tubulin complex assembly"/>
    <property type="evidence" value="ECO:0007669"/>
    <property type="project" value="TreeGrafter"/>
</dbReference>
<comment type="caution">
    <text evidence="5">The sequence shown here is derived from an EMBL/GenBank/DDBJ whole genome shotgun (WGS) entry which is preliminary data.</text>
</comment>
<keyword evidence="2 3" id="KW-0143">Chaperone</keyword>
<dbReference type="FunFam" id="1.10.287.370:FF:000001">
    <property type="entry name" value="Prefoldin subunit 3"/>
    <property type="match status" value="1"/>
</dbReference>
<dbReference type="GO" id="GO:0016272">
    <property type="term" value="C:prefoldin complex"/>
    <property type="evidence" value="ECO:0007669"/>
    <property type="project" value="UniProtKB-UniRule"/>
</dbReference>
<organism evidence="5 6">
    <name type="scientific">[Myrmecia] bisecta</name>
    <dbReference type="NCBI Taxonomy" id="41462"/>
    <lineage>
        <taxon>Eukaryota</taxon>
        <taxon>Viridiplantae</taxon>
        <taxon>Chlorophyta</taxon>
        <taxon>core chlorophytes</taxon>
        <taxon>Trebouxiophyceae</taxon>
        <taxon>Trebouxiales</taxon>
        <taxon>Trebouxiaceae</taxon>
        <taxon>Myrmecia</taxon>
    </lineage>
</organism>
<dbReference type="Pfam" id="PF02996">
    <property type="entry name" value="Prefoldin"/>
    <property type="match status" value="1"/>
</dbReference>
<dbReference type="GO" id="GO:0005737">
    <property type="term" value="C:cytoplasm"/>
    <property type="evidence" value="ECO:0007669"/>
    <property type="project" value="UniProtKB-ARBA"/>
</dbReference>
<evidence type="ECO:0000256" key="4">
    <source>
        <dbReference type="SAM" id="Coils"/>
    </source>
</evidence>
<evidence type="ECO:0000256" key="1">
    <source>
        <dbReference type="ARBA" id="ARBA00010048"/>
    </source>
</evidence>
<dbReference type="PANTHER" id="PTHR12409:SF0">
    <property type="entry name" value="PREFOLDIN SUBUNIT 3"/>
    <property type="match status" value="1"/>
</dbReference>
<dbReference type="AlphaFoldDB" id="A0AAW1QEN3"/>
<evidence type="ECO:0000313" key="6">
    <source>
        <dbReference type="Proteomes" id="UP001489004"/>
    </source>
</evidence>
<evidence type="ECO:0000313" key="5">
    <source>
        <dbReference type="EMBL" id="KAK9819862.1"/>
    </source>
</evidence>
<comment type="similarity">
    <text evidence="1 3">Belongs to the prefoldin subunit alpha family.</text>
</comment>
<comment type="function">
    <text evidence="3">Binds specifically to cytosolic chaperonin (c-CPN) and transfers target proteins to it. Binds to nascent polypeptide chain and promotes folding in an environment in which there are many competing pathways for nonnative proteins.</text>
</comment>
<dbReference type="Proteomes" id="UP001489004">
    <property type="component" value="Unassembled WGS sequence"/>
</dbReference>
<reference evidence="5 6" key="1">
    <citation type="journal article" date="2024" name="Nat. Commun.">
        <title>Phylogenomics reveals the evolutionary origins of lichenization in chlorophyte algae.</title>
        <authorList>
            <person name="Puginier C."/>
            <person name="Libourel C."/>
            <person name="Otte J."/>
            <person name="Skaloud P."/>
            <person name="Haon M."/>
            <person name="Grisel S."/>
            <person name="Petersen M."/>
            <person name="Berrin J.G."/>
            <person name="Delaux P.M."/>
            <person name="Dal Grande F."/>
            <person name="Keller J."/>
        </authorList>
    </citation>
    <scope>NUCLEOTIDE SEQUENCE [LARGE SCALE GENOMIC DNA]</scope>
    <source>
        <strain evidence="5 6">SAG 2043</strain>
    </source>
</reference>
<dbReference type="InterPro" id="IPR016655">
    <property type="entry name" value="PFD3"/>
</dbReference>
<dbReference type="GO" id="GO:0015631">
    <property type="term" value="F:tubulin binding"/>
    <property type="evidence" value="ECO:0007669"/>
    <property type="project" value="TreeGrafter"/>
</dbReference>
<dbReference type="InterPro" id="IPR009053">
    <property type="entry name" value="Prefoldin"/>
</dbReference>
<name>A0AAW1QEN3_9CHLO</name>
<comment type="subunit">
    <text evidence="3">Heterohexamer of two PFD-alpha type and four PFD-beta type subunits.</text>
</comment>
<dbReference type="SUPFAM" id="SSF46579">
    <property type="entry name" value="Prefoldin"/>
    <property type="match status" value="1"/>
</dbReference>
<dbReference type="GO" id="GO:0009409">
    <property type="term" value="P:response to cold"/>
    <property type="evidence" value="ECO:0007669"/>
    <property type="project" value="UniProtKB-ARBA"/>
</dbReference>
<sequence>MAESSTDQQVIPAAQFIDNVEDFLAGRPADAVIEELNGSYRLYKAAEQRLVQHRTRLLGKLPEIRKALTAVHLLVAKRDEEVEVLFDFQLSDQVYAKAVVKDVQTVNLWLGANVMLEYPLDEAVVLLMENLKQCEQNLETAKRDIATIKDFVTTTEVSMARIYNYDVQKRKGSRAKDS</sequence>
<gene>
    <name evidence="5" type="ORF">WJX72_003433</name>
</gene>
<keyword evidence="4" id="KW-0175">Coiled coil</keyword>
<keyword evidence="6" id="KW-1185">Reference proteome</keyword>